<dbReference type="Pfam" id="PF26188">
    <property type="entry name" value="RESC6"/>
    <property type="match status" value="1"/>
</dbReference>
<feature type="compositionally biased region" description="Basic residues" evidence="1">
    <location>
        <begin position="35"/>
        <end position="45"/>
    </location>
</feature>
<dbReference type="GO" id="GO:0035770">
    <property type="term" value="C:ribonucleoprotein granule"/>
    <property type="evidence" value="ECO:0007669"/>
    <property type="project" value="TreeGrafter"/>
</dbReference>
<reference evidence="4" key="1">
    <citation type="journal article" date="2006" name="Proc. Natl. Acad. Sci. U.S.A.">
        <title>Genome analysis of the smallest free-living eukaryote Ostreococcus tauri unveils many unique features.</title>
        <authorList>
            <person name="Derelle E."/>
            <person name="Ferraz C."/>
            <person name="Rombauts S."/>
            <person name="Rouze P."/>
            <person name="Worden A.Z."/>
            <person name="Robbens S."/>
            <person name="Partensky F."/>
            <person name="Degroeve S."/>
            <person name="Echeynie S."/>
            <person name="Cooke R."/>
            <person name="Saeys Y."/>
            <person name="Wuyts J."/>
            <person name="Jabbari K."/>
            <person name="Bowler C."/>
            <person name="Panaud O."/>
            <person name="Piegu B."/>
            <person name="Ball S.G."/>
            <person name="Ral J.-P."/>
            <person name="Bouget F.-Y."/>
            <person name="Piganeau G."/>
            <person name="De Baets B."/>
            <person name="Picard A."/>
            <person name="Delseny M."/>
            <person name="Demaille J."/>
            <person name="Van de Peer Y."/>
            <person name="Moreau H."/>
        </authorList>
    </citation>
    <scope>NUCLEOTIDE SEQUENCE [LARGE SCALE GENOMIC DNA]</scope>
    <source>
        <strain evidence="4">OTTH 0595 / CCAP 157/2 / RCC745</strain>
    </source>
</reference>
<dbReference type="InterPro" id="IPR058917">
    <property type="entry name" value="RESC6_dom"/>
</dbReference>
<dbReference type="PANTHER" id="PTHR21228:SF40">
    <property type="entry name" value="LD45607P"/>
    <property type="match status" value="1"/>
</dbReference>
<dbReference type="GO" id="GO:1901259">
    <property type="term" value="P:chloroplast rRNA processing"/>
    <property type="evidence" value="ECO:0007669"/>
    <property type="project" value="TreeGrafter"/>
</dbReference>
<proteinExistence type="predicted"/>
<dbReference type="PANTHER" id="PTHR21228">
    <property type="entry name" value="FAST LEU-RICH DOMAIN-CONTAINING"/>
    <property type="match status" value="1"/>
</dbReference>
<dbReference type="AlphaFoldDB" id="A0A090LXL8"/>
<dbReference type="GO" id="GO:0000963">
    <property type="term" value="P:mitochondrial RNA processing"/>
    <property type="evidence" value="ECO:0007669"/>
    <property type="project" value="TreeGrafter"/>
</dbReference>
<dbReference type="GO" id="GO:0009507">
    <property type="term" value="C:chloroplast"/>
    <property type="evidence" value="ECO:0007669"/>
    <property type="project" value="GOC"/>
</dbReference>
<organism evidence="3 4">
    <name type="scientific">Ostreococcus tauri</name>
    <name type="common">Marine green alga</name>
    <dbReference type="NCBI Taxonomy" id="70448"/>
    <lineage>
        <taxon>Eukaryota</taxon>
        <taxon>Viridiplantae</taxon>
        <taxon>Chlorophyta</taxon>
        <taxon>Mamiellophyceae</taxon>
        <taxon>Mamiellales</taxon>
        <taxon>Bathycoccaceae</taxon>
        <taxon>Ostreococcus</taxon>
    </lineage>
</organism>
<comment type="caution">
    <text evidence="3">The sequence shown here is derived from an EMBL/GenBank/DDBJ whole genome shotgun (WGS) entry which is preliminary data.</text>
</comment>
<dbReference type="GO" id="GO:0044528">
    <property type="term" value="P:regulation of mitochondrial mRNA stability"/>
    <property type="evidence" value="ECO:0007669"/>
    <property type="project" value="TreeGrafter"/>
</dbReference>
<dbReference type="EMBL" id="CAID01000001">
    <property type="protein sequence ID" value="CEF96551.1"/>
    <property type="molecule type" value="Genomic_DNA"/>
</dbReference>
<keyword evidence="4" id="KW-1185">Reference proteome</keyword>
<feature type="domain" description="RNA-editing substrate-binding complex 6 protein" evidence="2">
    <location>
        <begin position="281"/>
        <end position="473"/>
    </location>
</feature>
<evidence type="ECO:0000313" key="3">
    <source>
        <dbReference type="EMBL" id="CEF96551.1"/>
    </source>
</evidence>
<evidence type="ECO:0000259" key="2">
    <source>
        <dbReference type="Pfam" id="PF26188"/>
    </source>
</evidence>
<feature type="region of interest" description="Disordered" evidence="1">
    <location>
        <begin position="87"/>
        <end position="148"/>
    </location>
</feature>
<protein>
    <submittedName>
        <fullName evidence="3">Unnamed product</fullName>
    </submittedName>
</protein>
<feature type="compositionally biased region" description="Low complexity" evidence="1">
    <location>
        <begin position="46"/>
        <end position="56"/>
    </location>
</feature>
<dbReference type="GO" id="GO:0005759">
    <property type="term" value="C:mitochondrial matrix"/>
    <property type="evidence" value="ECO:0007669"/>
    <property type="project" value="TreeGrafter"/>
</dbReference>
<dbReference type="InterPro" id="IPR050870">
    <property type="entry name" value="FAST_kinase"/>
</dbReference>
<accession>A0A090LXL8</accession>
<evidence type="ECO:0000313" key="4">
    <source>
        <dbReference type="Proteomes" id="UP000009170"/>
    </source>
</evidence>
<dbReference type="Proteomes" id="UP000009170">
    <property type="component" value="Unassembled WGS sequence"/>
</dbReference>
<dbReference type="RefSeq" id="XP_003074183.2">
    <property type="nucleotide sequence ID" value="XM_003074137.2"/>
</dbReference>
<dbReference type="OrthoDB" id="385235at2759"/>
<feature type="compositionally biased region" description="Basic residues" evidence="1">
    <location>
        <begin position="88"/>
        <end position="98"/>
    </location>
</feature>
<evidence type="ECO:0000256" key="1">
    <source>
        <dbReference type="SAM" id="MobiDB-lite"/>
    </source>
</evidence>
<feature type="region of interest" description="Disordered" evidence="1">
    <location>
        <begin position="1"/>
        <end position="56"/>
    </location>
</feature>
<dbReference type="InParanoid" id="A0A090LXL8"/>
<sequence length="645" mass="70188">MQKVIQILPNLDTPPPPPASASTRRERASTPATPRRTRARRRGMRARTAGAVAASGASVRRVGKGFATHPRIRARAVDAVGFGATRAGRARGGRRAARTPRAVSVGRGARAFEDGDAGVDAPRGDGGRRDDGRRAGGERERRRRSREIQESIGACEQAFEVLKIVGESADGFNAVNSVTAMYKISRLLTSRAGRLRRSEAKQVCADARFAELLEMVEGGVQQLDKVGLEHRRWAYQKLALPSEYRMKAALSIRLLDRAKDLQGDLMDASDVEVILTTVEEQEEVFNKVNASTALHRVARLATQRVPGQTKPSLDRAALLGDERFQTLMNMVDRMAGEMSMQGVSNVLWALARLEYPVQETLLDALSARAATQASSAEPKNLSTTLWALAALGHKPRSKLLKAIADQALIVVDDFRAPDVVNMLWAYARWSRYLPPSDRPMPVVQAMLDQAVHTMQSYTPYQLANLCWSLAMLDCPPSPRVLEYILQTVALEPGKLDGTALTHVLWAYGVMGTPFNGASSDFAKLLREAGRRAGAGQVGRTGAAGVLWACGRLGVEPDAKDTARLVDRIYSKLGAKTVDPQALVHSVWGVSTFENYSFDDKMKKEVLRNVHELSSTGAIGSVHANALRDSAEDSGIPLSSLDKVLS</sequence>
<dbReference type="KEGG" id="ota:OT_ostta01g01220"/>
<name>A0A090LXL8_OSTTA</name>
<dbReference type="STRING" id="70448.A0A090LXL8"/>
<dbReference type="GO" id="GO:0003723">
    <property type="term" value="F:RNA binding"/>
    <property type="evidence" value="ECO:0007669"/>
    <property type="project" value="TreeGrafter"/>
</dbReference>
<feature type="compositionally biased region" description="Basic and acidic residues" evidence="1">
    <location>
        <begin position="122"/>
        <end position="140"/>
    </location>
</feature>
<reference evidence="3 4" key="2">
    <citation type="journal article" date="2014" name="BMC Genomics">
        <title>An improved genome of the model marine alga Ostreococcus tauri unfolds by assessing Illumina de novo assemblies.</title>
        <authorList>
            <person name="Blanc-Mathieu R."/>
            <person name="Verhelst B."/>
            <person name="Derelle E."/>
            <person name="Rombauts S."/>
            <person name="Bouget F.Y."/>
            <person name="Carre I."/>
            <person name="Chateau A."/>
            <person name="Eyre-Walker A."/>
            <person name="Grimsley N."/>
            <person name="Moreau H."/>
            <person name="Piegu B."/>
            <person name="Rivals E."/>
            <person name="Schackwitz W."/>
            <person name="Van de Peer Y."/>
            <person name="Piganeau G."/>
        </authorList>
    </citation>
    <scope>NUCLEOTIDE SEQUENCE [LARGE SCALE GENOMIC DNA]</scope>
    <source>
        <strain evidence="4">OTTH 0595 / CCAP 157/2 / RCC745</strain>
    </source>
</reference>
<dbReference type="GeneID" id="9834735"/>
<gene>
    <name evidence="3" type="ORF">OT_ostta01g01220</name>
</gene>